<dbReference type="RefSeq" id="XP_013895022.1">
    <property type="nucleotide sequence ID" value="XM_014039568.1"/>
</dbReference>
<sequence length="435" mass="45848">MPVPMSKLTMAELRAEAEARGLHEGVAPFDIDGAKRGQLVTALKAARAALPFSLQSRIKALEAARKKALARAKGGSSRPSMRGLKTIRVEANATEMSAAIAESEKAHAEAAKARAEMVKVRKEAAAARDAASRTCAVETAMRRITSENNELQKINDKLRETVDWERQRAERKNASGAEAARGGSGRNMDDPSSLRGLISRLQEAVSVRDEKLAEAEAELAKAAAAAKAAQEAAKAPANAANRISNLERKLKTAKDENETLVQQHASDLNGKTQALERLQAKFNAHKLCAEKEIDNMNIKLKAAMAGQSAADRRRQEERAAKAVVPSLEDLQSREIVKKVVMYTAEKLLKADHGSGAVRAALQSVLPPARQEELAILASGGFGGAEGARDGDGGARDAAPGAGCANAALLDAFGDEVAGGAAGVAAAASPKKLRRP</sequence>
<evidence type="ECO:0000256" key="1">
    <source>
        <dbReference type="SAM" id="Coils"/>
    </source>
</evidence>
<dbReference type="GeneID" id="25729275"/>
<proteinExistence type="predicted"/>
<gene>
    <name evidence="3" type="ORF">MNEG_11960</name>
</gene>
<evidence type="ECO:0000256" key="2">
    <source>
        <dbReference type="SAM" id="MobiDB-lite"/>
    </source>
</evidence>
<reference evidence="3 4" key="1">
    <citation type="journal article" date="2013" name="BMC Genomics">
        <title>Reconstruction of the lipid metabolism for the microalga Monoraphidium neglectum from its genome sequence reveals characteristics suitable for biofuel production.</title>
        <authorList>
            <person name="Bogen C."/>
            <person name="Al-Dilaimi A."/>
            <person name="Albersmeier A."/>
            <person name="Wichmann J."/>
            <person name="Grundmann M."/>
            <person name="Rupp O."/>
            <person name="Lauersen K.J."/>
            <person name="Blifernez-Klassen O."/>
            <person name="Kalinowski J."/>
            <person name="Goesmann A."/>
            <person name="Mussgnug J.H."/>
            <person name="Kruse O."/>
        </authorList>
    </citation>
    <scope>NUCLEOTIDE SEQUENCE [LARGE SCALE GENOMIC DNA]</scope>
    <source>
        <strain evidence="3 4">SAG 48.87</strain>
    </source>
</reference>
<feature type="region of interest" description="Disordered" evidence="2">
    <location>
        <begin position="166"/>
        <end position="193"/>
    </location>
</feature>
<dbReference type="KEGG" id="mng:MNEG_11960"/>
<dbReference type="Proteomes" id="UP000054498">
    <property type="component" value="Unassembled WGS sequence"/>
</dbReference>
<dbReference type="EMBL" id="KK103207">
    <property type="protein sequence ID" value="KIY96002.1"/>
    <property type="molecule type" value="Genomic_DNA"/>
</dbReference>
<organism evidence="3 4">
    <name type="scientific">Monoraphidium neglectum</name>
    <dbReference type="NCBI Taxonomy" id="145388"/>
    <lineage>
        <taxon>Eukaryota</taxon>
        <taxon>Viridiplantae</taxon>
        <taxon>Chlorophyta</taxon>
        <taxon>core chlorophytes</taxon>
        <taxon>Chlorophyceae</taxon>
        <taxon>CS clade</taxon>
        <taxon>Sphaeropleales</taxon>
        <taxon>Selenastraceae</taxon>
        <taxon>Monoraphidium</taxon>
    </lineage>
</organism>
<feature type="coiled-coil region" evidence="1">
    <location>
        <begin position="96"/>
        <end position="161"/>
    </location>
</feature>
<feature type="coiled-coil region" evidence="1">
    <location>
        <begin position="198"/>
        <end position="281"/>
    </location>
</feature>
<evidence type="ECO:0000313" key="4">
    <source>
        <dbReference type="Proteomes" id="UP000054498"/>
    </source>
</evidence>
<evidence type="ECO:0000313" key="3">
    <source>
        <dbReference type="EMBL" id="KIY96002.1"/>
    </source>
</evidence>
<accession>A0A0D2J8B8</accession>
<keyword evidence="4" id="KW-1185">Reference proteome</keyword>
<protein>
    <submittedName>
        <fullName evidence="3">Uncharacterized protein</fullName>
    </submittedName>
</protein>
<dbReference type="AlphaFoldDB" id="A0A0D2J8B8"/>
<name>A0A0D2J8B8_9CHLO</name>
<keyword evidence="1" id="KW-0175">Coiled coil</keyword>